<proteinExistence type="predicted"/>
<dbReference type="InterPro" id="IPR036034">
    <property type="entry name" value="PDZ_sf"/>
</dbReference>
<evidence type="ECO:0000313" key="4">
    <source>
        <dbReference type="Proteomes" id="UP000239002"/>
    </source>
</evidence>
<dbReference type="InterPro" id="IPR034122">
    <property type="entry name" value="Retropepsin-like_bacterial"/>
</dbReference>
<feature type="domain" description="PDZ" evidence="2">
    <location>
        <begin position="322"/>
        <end position="385"/>
    </location>
</feature>
<accession>A0A2S6IL13</accession>
<dbReference type="EMBL" id="PTJE01000003">
    <property type="protein sequence ID" value="PPK94899.1"/>
    <property type="molecule type" value="Genomic_DNA"/>
</dbReference>
<dbReference type="RefSeq" id="WP_146080398.1">
    <property type="nucleotide sequence ID" value="NZ_MQVW01000024.1"/>
</dbReference>
<keyword evidence="1" id="KW-0472">Membrane</keyword>
<dbReference type="PROSITE" id="PS50106">
    <property type="entry name" value="PDZ"/>
    <property type="match status" value="1"/>
</dbReference>
<dbReference type="Proteomes" id="UP000239002">
    <property type="component" value="Unassembled WGS sequence"/>
</dbReference>
<dbReference type="AlphaFoldDB" id="A0A2S6IL13"/>
<dbReference type="InterPro" id="IPR021109">
    <property type="entry name" value="Peptidase_aspartic_dom_sf"/>
</dbReference>
<dbReference type="GO" id="GO:0008233">
    <property type="term" value="F:peptidase activity"/>
    <property type="evidence" value="ECO:0007669"/>
    <property type="project" value="UniProtKB-KW"/>
</dbReference>
<reference evidence="3 4" key="1">
    <citation type="submission" date="2018-02" db="EMBL/GenBank/DDBJ databases">
        <title>Genomic Encyclopedia of Archaeal and Bacterial Type Strains, Phase II (KMG-II): from individual species to whole genera.</title>
        <authorList>
            <person name="Goeker M."/>
        </authorList>
    </citation>
    <scope>NUCLEOTIDE SEQUENCE [LARGE SCALE GENOMIC DNA]</scope>
    <source>
        <strain evidence="3 4">DSM 16809</strain>
    </source>
</reference>
<dbReference type="SUPFAM" id="SSF50630">
    <property type="entry name" value="Acid proteases"/>
    <property type="match status" value="1"/>
</dbReference>
<organism evidence="3 4">
    <name type="scientific">Nonlabens xylanidelens</name>
    <dbReference type="NCBI Taxonomy" id="191564"/>
    <lineage>
        <taxon>Bacteria</taxon>
        <taxon>Pseudomonadati</taxon>
        <taxon>Bacteroidota</taxon>
        <taxon>Flavobacteriia</taxon>
        <taxon>Flavobacteriales</taxon>
        <taxon>Flavobacteriaceae</taxon>
        <taxon>Nonlabens</taxon>
    </lineage>
</organism>
<protein>
    <submittedName>
        <fullName evidence="3">Aspartyl protease</fullName>
    </submittedName>
</protein>
<keyword evidence="1" id="KW-1133">Transmembrane helix</keyword>
<dbReference type="OrthoDB" id="5580718at2"/>
<dbReference type="Gene3D" id="2.40.70.10">
    <property type="entry name" value="Acid Proteases"/>
    <property type="match status" value="2"/>
</dbReference>
<dbReference type="GO" id="GO:0006508">
    <property type="term" value="P:proteolysis"/>
    <property type="evidence" value="ECO:0007669"/>
    <property type="project" value="UniProtKB-KW"/>
</dbReference>
<evidence type="ECO:0000259" key="2">
    <source>
        <dbReference type="PROSITE" id="PS50106"/>
    </source>
</evidence>
<keyword evidence="3" id="KW-0378">Hydrolase</keyword>
<keyword evidence="1" id="KW-0812">Transmembrane</keyword>
<keyword evidence="3" id="KW-0645">Protease</keyword>
<dbReference type="InterPro" id="IPR001478">
    <property type="entry name" value="PDZ"/>
</dbReference>
<feature type="transmembrane region" description="Helical" evidence="1">
    <location>
        <begin position="39"/>
        <end position="58"/>
    </location>
</feature>
<name>A0A2S6IL13_9FLAO</name>
<evidence type="ECO:0000313" key="3">
    <source>
        <dbReference type="EMBL" id="PPK94899.1"/>
    </source>
</evidence>
<gene>
    <name evidence="3" type="ORF">LY01_01652</name>
</gene>
<comment type="caution">
    <text evidence="3">The sequence shown here is derived from an EMBL/GenBank/DDBJ whole genome shotgun (WGS) entry which is preliminary data.</text>
</comment>
<evidence type="ECO:0000256" key="1">
    <source>
        <dbReference type="SAM" id="Phobius"/>
    </source>
</evidence>
<dbReference type="SUPFAM" id="SSF50156">
    <property type="entry name" value="PDZ domain-like"/>
    <property type="match status" value="1"/>
</dbReference>
<dbReference type="Pfam" id="PF13650">
    <property type="entry name" value="Asp_protease_2"/>
    <property type="match status" value="1"/>
</dbReference>
<dbReference type="CDD" id="cd05483">
    <property type="entry name" value="retropepsin_like_bacteria"/>
    <property type="match status" value="1"/>
</dbReference>
<keyword evidence="4" id="KW-1185">Reference proteome</keyword>
<sequence length="422" mass="48211">MLKNKDFVTITMVNVPLSRKRDPYNFYIYNLQPYRMKKYLYLAFVFLIISCGSLSKTYNSGSLLTEYYKEVLPFNYENNLAIIEVVINSKKYNFLVDTGAPTVISSSIYKDINVKPAHQISVSDSQGQKDKKEVVIVPEIKLGNLTYNNIGAVVASLDDVFEFKCMKIDGIIGANQMAKSFWKFDYQNHEITITEQLSNYDLSSYKDTLSFTTSMQKTPYVKGTINGLTTSFTYDTGFTGHIDVSKKLADFPDAVGITRLGNSSVGLYDAIDSVSTRTVKMDSVKIGAIDMKTQIIDLDHGSLIGNKFMNKHDVIMDWSSQKIYLKKVKEYQDTQETSFGFNFRIKDNKAIVTGLIEELPIELELGDQLLSINDFDFRDINKDNACEKWNNYNITELDTVNITYQRDSVEYKITLLRKELFK</sequence>